<feature type="compositionally biased region" description="Basic and acidic residues" evidence="1">
    <location>
        <begin position="293"/>
        <end position="302"/>
    </location>
</feature>
<protein>
    <submittedName>
        <fullName evidence="4">ABC transporter family substrate-binding protein</fullName>
    </submittedName>
</protein>
<dbReference type="Gene3D" id="3.40.190.10">
    <property type="entry name" value="Periplasmic binding protein-like II"/>
    <property type="match status" value="1"/>
</dbReference>
<dbReference type="Proteomes" id="UP001596083">
    <property type="component" value="Unassembled WGS sequence"/>
</dbReference>
<sequence length="709" mass="77095">MCRTRSRARRCAALLTAAALLPLPLLAGCSSDGEDEAEGTTVPADIAAVPRANVSDRGTLRWAVETLPATFNAFQADADPTTRQVAQAALPAMFTLDERGRPRRDADYLTGAEVVQREPRQVVRYRLNPKAVWNDGRALSAADFEAQWKALRGRDSAYWTARNAGYDRIERVEQGADAHEVKVTFGKPYADWTSLFTPLYPKSAMGSAAGFNDELRKELRISAGPFRVGDRDTAENSLTLVRDPKWWGERAKLDRLVLRAVPREERLDALAAGRLDLAEVGPAAAERIMAANRQEKTDKGGRAGESPARTGEDGTPENDRSATPDEKAGPPERNDKNDKNDKGEKTKRKDKADRTDKTDKGVANAAVRAERPNALRGLTVRKSLEPAWTQLALNGSSGPLADERVRRAVARAIDRRALAELVLKPLGLPAEPLGSHLFMTGQHGYEDNSDAVGGPDPRAAQTLLAAAGWRERGEPRPPADAARLRTGRQADKNAGPEAAAEDQQDGERGEGGHSTADEKRARDRGDRRAAVPVRMKDGKRLTLRFVLPEGPGAEQVRAVGEKIAEQLDAVGIHTEQVRVKDSGFFRDHIAAGAYDLALYSWPATAWPATDARPVYAKPQPGPDGSPAVEQNYTRVGTDRIDQLFEQASTELDPELSLDLVGRADARIWAAAGSLPLFQRPQLTAVRESVVNAGAFGLATPRYQDLGFRA</sequence>
<feature type="signal peptide" evidence="2">
    <location>
        <begin position="1"/>
        <end position="27"/>
    </location>
</feature>
<feature type="compositionally biased region" description="Basic and acidic residues" evidence="1">
    <location>
        <begin position="317"/>
        <end position="344"/>
    </location>
</feature>
<dbReference type="EMBL" id="JBHSPB010000001">
    <property type="protein sequence ID" value="MFC5718873.1"/>
    <property type="molecule type" value="Genomic_DNA"/>
</dbReference>
<dbReference type="InterPro" id="IPR030678">
    <property type="entry name" value="Peptide/Ni-bd"/>
</dbReference>
<name>A0ABW0YTM3_9ACTN</name>
<accession>A0ABW0YTM3</accession>
<organism evidence="4 5">
    <name type="scientific">Streptomyces gamaensis</name>
    <dbReference type="NCBI Taxonomy" id="1763542"/>
    <lineage>
        <taxon>Bacteria</taxon>
        <taxon>Bacillati</taxon>
        <taxon>Actinomycetota</taxon>
        <taxon>Actinomycetes</taxon>
        <taxon>Kitasatosporales</taxon>
        <taxon>Streptomycetaceae</taxon>
        <taxon>Streptomyces</taxon>
    </lineage>
</organism>
<dbReference type="InterPro" id="IPR000914">
    <property type="entry name" value="SBP_5_dom"/>
</dbReference>
<evidence type="ECO:0000259" key="3">
    <source>
        <dbReference type="Pfam" id="PF00496"/>
    </source>
</evidence>
<feature type="compositionally biased region" description="Basic and acidic residues" evidence="1">
    <location>
        <begin position="350"/>
        <end position="360"/>
    </location>
</feature>
<dbReference type="InterPro" id="IPR039424">
    <property type="entry name" value="SBP_5"/>
</dbReference>
<dbReference type="PANTHER" id="PTHR30290:SF65">
    <property type="entry name" value="MONOACYL PHOSPHATIDYLINOSITOL TETRAMANNOSIDE-BINDING PROTEIN LPQW-RELATED"/>
    <property type="match status" value="1"/>
</dbReference>
<keyword evidence="2" id="KW-0732">Signal</keyword>
<evidence type="ECO:0000256" key="2">
    <source>
        <dbReference type="SAM" id="SignalP"/>
    </source>
</evidence>
<dbReference type="Gene3D" id="3.10.105.10">
    <property type="entry name" value="Dipeptide-binding Protein, Domain 3"/>
    <property type="match status" value="1"/>
</dbReference>
<dbReference type="SUPFAM" id="SSF53850">
    <property type="entry name" value="Periplasmic binding protein-like II"/>
    <property type="match status" value="2"/>
</dbReference>
<evidence type="ECO:0000313" key="5">
    <source>
        <dbReference type="Proteomes" id="UP001596083"/>
    </source>
</evidence>
<feature type="region of interest" description="Disordered" evidence="1">
    <location>
        <begin position="466"/>
        <end position="531"/>
    </location>
</feature>
<evidence type="ECO:0000313" key="4">
    <source>
        <dbReference type="EMBL" id="MFC5718873.1"/>
    </source>
</evidence>
<feature type="chain" id="PRO_5047029160" evidence="2">
    <location>
        <begin position="28"/>
        <end position="709"/>
    </location>
</feature>
<feature type="domain" description="Solute-binding protein family 5" evidence="3">
    <location>
        <begin position="118"/>
        <end position="294"/>
    </location>
</feature>
<feature type="compositionally biased region" description="Basic and acidic residues" evidence="1">
    <location>
        <begin position="505"/>
        <end position="531"/>
    </location>
</feature>
<gene>
    <name evidence="4" type="ORF">ACFP1Z_01595</name>
</gene>
<keyword evidence="5" id="KW-1185">Reference proteome</keyword>
<evidence type="ECO:0000256" key="1">
    <source>
        <dbReference type="SAM" id="MobiDB-lite"/>
    </source>
</evidence>
<proteinExistence type="predicted"/>
<dbReference type="CDD" id="cd08501">
    <property type="entry name" value="PBP2_Lpqw"/>
    <property type="match status" value="1"/>
</dbReference>
<reference evidence="5" key="1">
    <citation type="journal article" date="2019" name="Int. J. Syst. Evol. Microbiol.">
        <title>The Global Catalogue of Microorganisms (GCM) 10K type strain sequencing project: providing services to taxonomists for standard genome sequencing and annotation.</title>
        <authorList>
            <consortium name="The Broad Institute Genomics Platform"/>
            <consortium name="The Broad Institute Genome Sequencing Center for Infectious Disease"/>
            <person name="Wu L."/>
            <person name="Ma J."/>
        </authorList>
    </citation>
    <scope>NUCLEOTIDE SEQUENCE [LARGE SCALE GENOMIC DNA]</scope>
    <source>
        <strain evidence="5">CGMCC 4.7304</strain>
    </source>
</reference>
<dbReference type="Gene3D" id="3.90.76.10">
    <property type="entry name" value="Dipeptide-binding Protein, Domain 1"/>
    <property type="match status" value="1"/>
</dbReference>
<feature type="region of interest" description="Disordered" evidence="1">
    <location>
        <begin position="292"/>
        <end position="370"/>
    </location>
</feature>
<feature type="domain" description="Solute-binding protein family 5" evidence="3">
    <location>
        <begin position="375"/>
        <end position="473"/>
    </location>
</feature>
<dbReference type="PROSITE" id="PS51257">
    <property type="entry name" value="PROKAR_LIPOPROTEIN"/>
    <property type="match status" value="1"/>
</dbReference>
<dbReference type="PANTHER" id="PTHR30290">
    <property type="entry name" value="PERIPLASMIC BINDING COMPONENT OF ABC TRANSPORTER"/>
    <property type="match status" value="1"/>
</dbReference>
<dbReference type="PIRSF" id="PIRSF002741">
    <property type="entry name" value="MppA"/>
    <property type="match status" value="1"/>
</dbReference>
<dbReference type="RefSeq" id="WP_390313865.1">
    <property type="nucleotide sequence ID" value="NZ_JBHSPB010000001.1"/>
</dbReference>
<dbReference type="Pfam" id="PF00496">
    <property type="entry name" value="SBP_bac_5"/>
    <property type="match status" value="2"/>
</dbReference>
<comment type="caution">
    <text evidence="4">The sequence shown here is derived from an EMBL/GenBank/DDBJ whole genome shotgun (WGS) entry which is preliminary data.</text>
</comment>